<dbReference type="Proteomes" id="UP000346198">
    <property type="component" value="Unassembled WGS sequence"/>
</dbReference>
<keyword evidence="1" id="KW-0378">Hydrolase</keyword>
<dbReference type="PANTHER" id="PTHR43156">
    <property type="entry name" value="STAGE II SPORULATION PROTEIN E-RELATED"/>
    <property type="match status" value="1"/>
</dbReference>
<gene>
    <name evidence="4" type="primary">rsbU_1</name>
    <name evidence="4" type="ORF">SCARR_03237</name>
</gene>
<feature type="domain" description="PAC" evidence="3">
    <location>
        <begin position="83"/>
        <end position="135"/>
    </location>
</feature>
<dbReference type="InterPro" id="IPR001932">
    <property type="entry name" value="PPM-type_phosphatase-like_dom"/>
</dbReference>
<accession>A0A6C2UQ84</accession>
<dbReference type="InterPro" id="IPR052016">
    <property type="entry name" value="Bact_Sigma-Reg"/>
</dbReference>
<dbReference type="SMART" id="SM00331">
    <property type="entry name" value="PP2C_SIG"/>
    <property type="match status" value="1"/>
</dbReference>
<dbReference type="NCBIfam" id="TIGR00229">
    <property type="entry name" value="sensory_box"/>
    <property type="match status" value="1"/>
</dbReference>
<dbReference type="Gene3D" id="3.60.40.10">
    <property type="entry name" value="PPM-type phosphatase domain"/>
    <property type="match status" value="1"/>
</dbReference>
<keyword evidence="2" id="KW-0175">Coiled coil</keyword>
<dbReference type="InterPro" id="IPR000014">
    <property type="entry name" value="PAS"/>
</dbReference>
<sequence length="406" mass="44794">MDNDNSDYGFLLENLMDNTSDAIYFKDIESRFIMVNEACAEKHGWESLDSNIGKTDFDIFAKEHAEQAYADEQHIIKTGTPLFGIEEKETWPDGQVTWVSTTKMPMRNEAGEVIGTFGISRDITQKKAAEDRARRYADQMRAIKEEMEEEVRMAGELQKSFFRATYPAFPAAAAPDERCVDFLHRYNLNQQVSGDYCAIMRLSGTEAGIFLCDVSGLGVRAALGTALVRGIMQEIAALGLDPGAYLQKMNERLFPLLNQEGSQLSASACYLVLDATTGKIRLASAGHPLPIRFCKKGAAQWLFEDLALRGPALAVQADAAYASIDCEIDPGDAVLLFTDGLFSVCNATGDRFGKKRLLDSAHSFTGEPLEDIFDGLESDALAFSSEGRFSDDVCMVGFELRQLLPQ</sequence>
<dbReference type="Gene3D" id="3.30.450.20">
    <property type="entry name" value="PAS domain"/>
    <property type="match status" value="1"/>
</dbReference>
<keyword evidence="5" id="KW-1185">Reference proteome</keyword>
<name>A0A6C2UQ84_9BACT</name>
<dbReference type="Pfam" id="PF08448">
    <property type="entry name" value="PAS_4"/>
    <property type="match status" value="1"/>
</dbReference>
<organism evidence="4 5">
    <name type="scientific">Pontiella sulfatireligans</name>
    <dbReference type="NCBI Taxonomy" id="2750658"/>
    <lineage>
        <taxon>Bacteria</taxon>
        <taxon>Pseudomonadati</taxon>
        <taxon>Kiritimatiellota</taxon>
        <taxon>Kiritimatiellia</taxon>
        <taxon>Kiritimatiellales</taxon>
        <taxon>Pontiellaceae</taxon>
        <taxon>Pontiella</taxon>
    </lineage>
</organism>
<dbReference type="SUPFAM" id="SSF55785">
    <property type="entry name" value="PYP-like sensor domain (PAS domain)"/>
    <property type="match status" value="1"/>
</dbReference>
<evidence type="ECO:0000313" key="4">
    <source>
        <dbReference type="EMBL" id="VGO21166.1"/>
    </source>
</evidence>
<proteinExistence type="predicted"/>
<dbReference type="CDD" id="cd00130">
    <property type="entry name" value="PAS"/>
    <property type="match status" value="1"/>
</dbReference>
<dbReference type="PANTHER" id="PTHR43156:SF2">
    <property type="entry name" value="STAGE II SPORULATION PROTEIN E"/>
    <property type="match status" value="1"/>
</dbReference>
<dbReference type="InterPro" id="IPR035965">
    <property type="entry name" value="PAS-like_dom_sf"/>
</dbReference>
<dbReference type="SUPFAM" id="SSF81606">
    <property type="entry name" value="PP2C-like"/>
    <property type="match status" value="1"/>
</dbReference>
<dbReference type="Pfam" id="PF07228">
    <property type="entry name" value="SpoIIE"/>
    <property type="match status" value="1"/>
</dbReference>
<evidence type="ECO:0000256" key="1">
    <source>
        <dbReference type="ARBA" id="ARBA00022801"/>
    </source>
</evidence>
<dbReference type="EMBL" id="CAAHFH010000002">
    <property type="protein sequence ID" value="VGO21166.1"/>
    <property type="molecule type" value="Genomic_DNA"/>
</dbReference>
<dbReference type="InterPro" id="IPR000700">
    <property type="entry name" value="PAS-assoc_C"/>
</dbReference>
<protein>
    <submittedName>
        <fullName evidence="4">Phosphoserine phosphatase RsbU</fullName>
    </submittedName>
</protein>
<evidence type="ECO:0000259" key="3">
    <source>
        <dbReference type="PROSITE" id="PS50113"/>
    </source>
</evidence>
<evidence type="ECO:0000256" key="2">
    <source>
        <dbReference type="SAM" id="Coils"/>
    </source>
</evidence>
<dbReference type="PROSITE" id="PS50113">
    <property type="entry name" value="PAC"/>
    <property type="match status" value="1"/>
</dbReference>
<evidence type="ECO:0000313" key="5">
    <source>
        <dbReference type="Proteomes" id="UP000346198"/>
    </source>
</evidence>
<dbReference type="AlphaFoldDB" id="A0A6C2UQ84"/>
<dbReference type="InterPro" id="IPR013656">
    <property type="entry name" value="PAS_4"/>
</dbReference>
<reference evidence="4 5" key="1">
    <citation type="submission" date="2019-04" db="EMBL/GenBank/DDBJ databases">
        <authorList>
            <person name="Van Vliet M D."/>
        </authorList>
    </citation>
    <scope>NUCLEOTIDE SEQUENCE [LARGE SCALE GENOMIC DNA]</scope>
    <source>
        <strain evidence="4 5">F21</strain>
    </source>
</reference>
<dbReference type="InterPro" id="IPR036457">
    <property type="entry name" value="PPM-type-like_dom_sf"/>
</dbReference>
<feature type="coiled-coil region" evidence="2">
    <location>
        <begin position="126"/>
        <end position="160"/>
    </location>
</feature>
<dbReference type="GO" id="GO:0016791">
    <property type="term" value="F:phosphatase activity"/>
    <property type="evidence" value="ECO:0007669"/>
    <property type="project" value="TreeGrafter"/>
</dbReference>